<reference evidence="1 2" key="1">
    <citation type="journal article" date="2014" name="Am. J. Bot.">
        <title>Genome assembly and annotation for red clover (Trifolium pratense; Fabaceae).</title>
        <authorList>
            <person name="Istvanek J."/>
            <person name="Jaros M."/>
            <person name="Krenek A."/>
            <person name="Repkova J."/>
        </authorList>
    </citation>
    <scope>NUCLEOTIDE SEQUENCE [LARGE SCALE GENOMIC DNA]</scope>
    <source>
        <strain evidence="2">cv. Tatra</strain>
        <tissue evidence="1">Young leaves</tissue>
    </source>
</reference>
<dbReference type="Proteomes" id="UP000236291">
    <property type="component" value="Unassembled WGS sequence"/>
</dbReference>
<evidence type="ECO:0000313" key="2">
    <source>
        <dbReference type="Proteomes" id="UP000236291"/>
    </source>
</evidence>
<gene>
    <name evidence="1" type="ORF">L195_g053948</name>
</gene>
<accession>A0A2K3KDE4</accession>
<comment type="caution">
    <text evidence="1">The sequence shown here is derived from an EMBL/GenBank/DDBJ whole genome shotgun (WGS) entry which is preliminary data.</text>
</comment>
<evidence type="ECO:0000313" key="1">
    <source>
        <dbReference type="EMBL" id="PNX64302.1"/>
    </source>
</evidence>
<dbReference type="AlphaFoldDB" id="A0A2K3KDE4"/>
<organism evidence="1 2">
    <name type="scientific">Trifolium pratense</name>
    <name type="common">Red clover</name>
    <dbReference type="NCBI Taxonomy" id="57577"/>
    <lineage>
        <taxon>Eukaryota</taxon>
        <taxon>Viridiplantae</taxon>
        <taxon>Streptophyta</taxon>
        <taxon>Embryophyta</taxon>
        <taxon>Tracheophyta</taxon>
        <taxon>Spermatophyta</taxon>
        <taxon>Magnoliopsida</taxon>
        <taxon>eudicotyledons</taxon>
        <taxon>Gunneridae</taxon>
        <taxon>Pentapetalae</taxon>
        <taxon>rosids</taxon>
        <taxon>fabids</taxon>
        <taxon>Fabales</taxon>
        <taxon>Fabaceae</taxon>
        <taxon>Papilionoideae</taxon>
        <taxon>50 kb inversion clade</taxon>
        <taxon>NPAAA clade</taxon>
        <taxon>Hologalegina</taxon>
        <taxon>IRL clade</taxon>
        <taxon>Trifolieae</taxon>
        <taxon>Trifolium</taxon>
    </lineage>
</organism>
<protein>
    <submittedName>
        <fullName evidence="1">Uncharacterized protein</fullName>
    </submittedName>
</protein>
<sequence length="70" mass="7860">MKPSRDVCSGNWIHSHETFSRCAGDDVEASFVWRDQHVAAAAAFPAHGGRASCPRWSCGFHRIWNQALYI</sequence>
<dbReference type="EMBL" id="ASHM01092636">
    <property type="protein sequence ID" value="PNX64302.1"/>
    <property type="molecule type" value="Genomic_DNA"/>
</dbReference>
<reference evidence="1 2" key="2">
    <citation type="journal article" date="2017" name="Front. Plant Sci.">
        <title>Gene Classification and Mining of Molecular Markers Useful in Red Clover (Trifolium pratense) Breeding.</title>
        <authorList>
            <person name="Istvanek J."/>
            <person name="Dluhosova J."/>
            <person name="Dluhos P."/>
            <person name="Patkova L."/>
            <person name="Nedelnik J."/>
            <person name="Repkova J."/>
        </authorList>
    </citation>
    <scope>NUCLEOTIDE SEQUENCE [LARGE SCALE GENOMIC DNA]</scope>
    <source>
        <strain evidence="2">cv. Tatra</strain>
        <tissue evidence="1">Young leaves</tissue>
    </source>
</reference>
<name>A0A2K3KDE4_TRIPR</name>
<proteinExistence type="predicted"/>